<feature type="compositionally biased region" description="Polar residues" evidence="1">
    <location>
        <begin position="1"/>
        <end position="13"/>
    </location>
</feature>
<dbReference type="EMBL" id="NPIC01000001">
    <property type="protein sequence ID" value="RDL40278.1"/>
    <property type="molecule type" value="Genomic_DNA"/>
</dbReference>
<accession>A0A370TXP7</accession>
<organism evidence="2 3">
    <name type="scientific">Venustampulla echinocandica</name>
    <dbReference type="NCBI Taxonomy" id="2656787"/>
    <lineage>
        <taxon>Eukaryota</taxon>
        <taxon>Fungi</taxon>
        <taxon>Dikarya</taxon>
        <taxon>Ascomycota</taxon>
        <taxon>Pezizomycotina</taxon>
        <taxon>Leotiomycetes</taxon>
        <taxon>Helotiales</taxon>
        <taxon>Pleuroascaceae</taxon>
        <taxon>Venustampulla</taxon>
    </lineage>
</organism>
<feature type="region of interest" description="Disordered" evidence="1">
    <location>
        <begin position="1"/>
        <end position="26"/>
    </location>
</feature>
<dbReference type="Pfam" id="PF15496">
    <property type="entry name" value="DUF4646"/>
    <property type="match status" value="1"/>
</dbReference>
<protein>
    <submittedName>
        <fullName evidence="2">Uncharacterized protein</fullName>
    </submittedName>
</protein>
<keyword evidence="3" id="KW-1185">Reference proteome</keyword>
<dbReference type="GeneID" id="43593106"/>
<dbReference type="RefSeq" id="XP_031872934.1">
    <property type="nucleotide sequence ID" value="XM_032008880.1"/>
</dbReference>
<dbReference type="AlphaFoldDB" id="A0A370TXP7"/>
<name>A0A370TXP7_9HELO</name>
<dbReference type="Proteomes" id="UP000254866">
    <property type="component" value="Unassembled WGS sequence"/>
</dbReference>
<gene>
    <name evidence="2" type="ORF">BP5553_00257</name>
</gene>
<dbReference type="OrthoDB" id="252020at2759"/>
<feature type="compositionally biased region" description="Basic and acidic residues" evidence="1">
    <location>
        <begin position="266"/>
        <end position="289"/>
    </location>
</feature>
<proteinExistence type="predicted"/>
<feature type="region of interest" description="Disordered" evidence="1">
    <location>
        <begin position="199"/>
        <end position="289"/>
    </location>
</feature>
<reference evidence="2 3" key="1">
    <citation type="journal article" date="2018" name="IMA Fungus">
        <title>IMA Genome-F 9: Draft genome sequence of Annulohypoxylon stygium, Aspergillus mulundensis, Berkeleyomyces basicola (syn. Thielaviopsis basicola), Ceratocystis smalleyi, two Cercospora beticola strains, Coleophoma cylindrospora, Fusarium fracticaudum, Phialophora cf. hyalina, and Morchella septimelata.</title>
        <authorList>
            <person name="Wingfield B.D."/>
            <person name="Bills G.F."/>
            <person name="Dong Y."/>
            <person name="Huang W."/>
            <person name="Nel W.J."/>
            <person name="Swalarsk-Parry B.S."/>
            <person name="Vaghefi N."/>
            <person name="Wilken P.M."/>
            <person name="An Z."/>
            <person name="de Beer Z.W."/>
            <person name="De Vos L."/>
            <person name="Chen L."/>
            <person name="Duong T.A."/>
            <person name="Gao Y."/>
            <person name="Hammerbacher A."/>
            <person name="Kikkert J.R."/>
            <person name="Li Y."/>
            <person name="Li H."/>
            <person name="Li K."/>
            <person name="Li Q."/>
            <person name="Liu X."/>
            <person name="Ma X."/>
            <person name="Naidoo K."/>
            <person name="Pethybridge S.J."/>
            <person name="Sun J."/>
            <person name="Steenkamp E.T."/>
            <person name="van der Nest M.A."/>
            <person name="van Wyk S."/>
            <person name="Wingfield M.J."/>
            <person name="Xiong C."/>
            <person name="Yue Q."/>
            <person name="Zhang X."/>
        </authorList>
    </citation>
    <scope>NUCLEOTIDE SEQUENCE [LARGE SCALE GENOMIC DNA]</scope>
    <source>
        <strain evidence="2 3">BP 5553</strain>
    </source>
</reference>
<evidence type="ECO:0000256" key="1">
    <source>
        <dbReference type="SAM" id="MobiDB-lite"/>
    </source>
</evidence>
<comment type="caution">
    <text evidence="2">The sequence shown here is derived from an EMBL/GenBank/DDBJ whole genome shotgun (WGS) entry which is preliminary data.</text>
</comment>
<dbReference type="InterPro" id="IPR028018">
    <property type="entry name" value="DUF4646"/>
</dbReference>
<sequence>MASKTLRNTQSLDNLAEPAASVPSPTLSLPPAYPPLPRAPGWTRFAIPTKSASLSSGFPYDDQLQELKISHDQWTQFSGEIVAASKLTLKEDIAAWTTGITTGTVSSGLLLVFGPAVGYWLGRKVHRAAIEKKVQKNLTGDGDLRSIFLKWNETEFIARGFQAWLDLPNKEWSRFRLQIVPCEPATPAVEVLGPPLVRPTTGVQVNGVQTARGRSEISRRSLPPSAVQSPSVVSPIVHSPNGQSPNGESSNGQSSTGESSTAHQSRYTDTKIGEIKHELPAERDVAELE</sequence>
<feature type="compositionally biased region" description="Low complexity" evidence="1">
    <location>
        <begin position="221"/>
        <end position="261"/>
    </location>
</feature>
<evidence type="ECO:0000313" key="3">
    <source>
        <dbReference type="Proteomes" id="UP000254866"/>
    </source>
</evidence>
<evidence type="ECO:0000313" key="2">
    <source>
        <dbReference type="EMBL" id="RDL40278.1"/>
    </source>
</evidence>